<name>A0AA40ATJ6_9PEZI</name>
<dbReference type="GeneID" id="85328333"/>
<feature type="domain" description="SGNH hydrolase-type esterase" evidence="2">
    <location>
        <begin position="48"/>
        <end position="226"/>
    </location>
</feature>
<dbReference type="InterPro" id="IPR051532">
    <property type="entry name" value="Ester_Hydrolysis_Enzymes"/>
</dbReference>
<organism evidence="3 4">
    <name type="scientific">Lasiosphaeria miniovina</name>
    <dbReference type="NCBI Taxonomy" id="1954250"/>
    <lineage>
        <taxon>Eukaryota</taxon>
        <taxon>Fungi</taxon>
        <taxon>Dikarya</taxon>
        <taxon>Ascomycota</taxon>
        <taxon>Pezizomycotina</taxon>
        <taxon>Sordariomycetes</taxon>
        <taxon>Sordariomycetidae</taxon>
        <taxon>Sordariales</taxon>
        <taxon>Lasiosphaeriaceae</taxon>
        <taxon>Lasiosphaeria</taxon>
    </lineage>
</organism>
<dbReference type="Gene3D" id="3.40.50.1110">
    <property type="entry name" value="SGNH hydrolase"/>
    <property type="match status" value="1"/>
</dbReference>
<evidence type="ECO:0000256" key="1">
    <source>
        <dbReference type="SAM" id="SignalP"/>
    </source>
</evidence>
<comment type="caution">
    <text evidence="3">The sequence shown here is derived from an EMBL/GenBank/DDBJ whole genome shotgun (WGS) entry which is preliminary data.</text>
</comment>
<evidence type="ECO:0000259" key="2">
    <source>
        <dbReference type="Pfam" id="PF13472"/>
    </source>
</evidence>
<sequence length="261" mass="27748">MVFSALNALFLVLSAPLSSHGVAVNHFNLGARALAALGGGVPLRIMPLGASITWGQASSDGNGYRDALRTQLTSAGNPVNMVGSRQHGNMRDNDVEGWPGFRIEQVHQKAATSVPQWKPNVILVNAGTNDALQNKNISSAGERMESMLNDLYGWSPRAVIFLSTLIVNRNGNAERDAVAINVQLTSVAQKLQAAGRRLLLVNMRGDTGPQLGDLADDTHPSDVGYRKMANIWLTALLEASDAGFLQRPEAASISIPDDGGS</sequence>
<dbReference type="InterPro" id="IPR036514">
    <property type="entry name" value="SGNH_hydro_sf"/>
</dbReference>
<dbReference type="SUPFAM" id="SSF52266">
    <property type="entry name" value="SGNH hydrolase"/>
    <property type="match status" value="1"/>
</dbReference>
<dbReference type="PANTHER" id="PTHR30383:SF31">
    <property type="entry name" value="SGNH HYDROLASE-TYPE ESTERASE DOMAIN-CONTAINING PROTEIN-RELATED"/>
    <property type="match status" value="1"/>
</dbReference>
<dbReference type="InterPro" id="IPR013830">
    <property type="entry name" value="SGNH_hydro"/>
</dbReference>
<feature type="chain" id="PRO_5041426443" evidence="1">
    <location>
        <begin position="22"/>
        <end position="261"/>
    </location>
</feature>
<reference evidence="3" key="1">
    <citation type="submission" date="2023-06" db="EMBL/GenBank/DDBJ databases">
        <title>Genome-scale phylogeny and comparative genomics of the fungal order Sordariales.</title>
        <authorList>
            <consortium name="Lawrence Berkeley National Laboratory"/>
            <person name="Hensen N."/>
            <person name="Bonometti L."/>
            <person name="Westerberg I."/>
            <person name="Brannstrom I.O."/>
            <person name="Guillou S."/>
            <person name="Cros-Aarteil S."/>
            <person name="Calhoun S."/>
            <person name="Haridas S."/>
            <person name="Kuo A."/>
            <person name="Mondo S."/>
            <person name="Pangilinan J."/>
            <person name="Riley R."/>
            <person name="LaButti K."/>
            <person name="Andreopoulos B."/>
            <person name="Lipzen A."/>
            <person name="Chen C."/>
            <person name="Yanf M."/>
            <person name="Daum C."/>
            <person name="Ng V."/>
            <person name="Clum A."/>
            <person name="Steindorff A."/>
            <person name="Ohm R."/>
            <person name="Martin F."/>
            <person name="Silar P."/>
            <person name="Natvig D."/>
            <person name="Lalanne C."/>
            <person name="Gautier V."/>
            <person name="Ament-velasquez S.L."/>
            <person name="Kruys A."/>
            <person name="Hutchinson M.I."/>
            <person name="Powell A.J."/>
            <person name="Barry K."/>
            <person name="Miller A.N."/>
            <person name="Grigoriev I.V."/>
            <person name="Debuchy R."/>
            <person name="Gladieux P."/>
            <person name="Thoren M.H."/>
            <person name="Johannesson H."/>
        </authorList>
    </citation>
    <scope>NUCLEOTIDE SEQUENCE</scope>
    <source>
        <strain evidence="3">SMH2392-1A</strain>
    </source>
</reference>
<dbReference type="RefSeq" id="XP_060297588.1">
    <property type="nucleotide sequence ID" value="XM_060445063.1"/>
</dbReference>
<proteinExistence type="predicted"/>
<evidence type="ECO:0000313" key="3">
    <source>
        <dbReference type="EMBL" id="KAK0721664.1"/>
    </source>
</evidence>
<feature type="signal peptide" evidence="1">
    <location>
        <begin position="1"/>
        <end position="21"/>
    </location>
</feature>
<evidence type="ECO:0000313" key="4">
    <source>
        <dbReference type="Proteomes" id="UP001172101"/>
    </source>
</evidence>
<gene>
    <name evidence="3" type="ORF">B0T26DRAFT_749160</name>
</gene>
<keyword evidence="1" id="KW-0732">Signal</keyword>
<dbReference type="EMBL" id="JAUIRO010000003">
    <property type="protein sequence ID" value="KAK0721664.1"/>
    <property type="molecule type" value="Genomic_DNA"/>
</dbReference>
<dbReference type="Proteomes" id="UP001172101">
    <property type="component" value="Unassembled WGS sequence"/>
</dbReference>
<dbReference type="AlphaFoldDB" id="A0AA40ATJ6"/>
<dbReference type="GO" id="GO:0004622">
    <property type="term" value="F:phosphatidylcholine lysophospholipase activity"/>
    <property type="evidence" value="ECO:0007669"/>
    <property type="project" value="TreeGrafter"/>
</dbReference>
<accession>A0AA40ATJ6</accession>
<protein>
    <submittedName>
        <fullName evidence="3">Carbohydrate esterase family 3 protein</fullName>
    </submittedName>
</protein>
<dbReference type="PANTHER" id="PTHR30383">
    <property type="entry name" value="THIOESTERASE 1/PROTEASE 1/LYSOPHOSPHOLIPASE L1"/>
    <property type="match status" value="1"/>
</dbReference>
<dbReference type="CDD" id="cd01833">
    <property type="entry name" value="XynB_like"/>
    <property type="match status" value="1"/>
</dbReference>
<keyword evidence="4" id="KW-1185">Reference proteome</keyword>
<dbReference type="Pfam" id="PF13472">
    <property type="entry name" value="Lipase_GDSL_2"/>
    <property type="match status" value="1"/>
</dbReference>